<dbReference type="Gene3D" id="3.30.160.60">
    <property type="entry name" value="Classic Zinc Finger"/>
    <property type="match status" value="1"/>
</dbReference>
<evidence type="ECO:0000256" key="3">
    <source>
        <dbReference type="ARBA" id="ARBA00022771"/>
    </source>
</evidence>
<dbReference type="PANTHER" id="PTHR24379">
    <property type="entry name" value="KRAB AND ZINC FINGER DOMAIN-CONTAINING"/>
    <property type="match status" value="1"/>
</dbReference>
<evidence type="ECO:0000256" key="2">
    <source>
        <dbReference type="ARBA" id="ARBA00022737"/>
    </source>
</evidence>
<evidence type="ECO:0000313" key="6">
    <source>
        <dbReference type="EMBL" id="KAL3406879.1"/>
    </source>
</evidence>
<dbReference type="Proteomes" id="UP001627154">
    <property type="component" value="Unassembled WGS sequence"/>
</dbReference>
<name>A0ABD2XPU6_9HYME</name>
<feature type="domain" description="C2H2-type" evidence="5">
    <location>
        <begin position="44"/>
        <end position="65"/>
    </location>
</feature>
<dbReference type="GO" id="GO:0008270">
    <property type="term" value="F:zinc ion binding"/>
    <property type="evidence" value="ECO:0007669"/>
    <property type="project" value="UniProtKB-KW"/>
</dbReference>
<feature type="domain" description="C2H2-type" evidence="5">
    <location>
        <begin position="110"/>
        <end position="131"/>
    </location>
</feature>
<comment type="caution">
    <text evidence="6">The sequence shown here is derived from an EMBL/GenBank/DDBJ whole genome shotgun (WGS) entry which is preliminary data.</text>
</comment>
<evidence type="ECO:0000256" key="1">
    <source>
        <dbReference type="ARBA" id="ARBA00022723"/>
    </source>
</evidence>
<keyword evidence="3" id="KW-0863">Zinc-finger</keyword>
<accession>A0ABD2XPU6</accession>
<organism evidence="6 7">
    <name type="scientific">Trichogramma kaykai</name>
    <dbReference type="NCBI Taxonomy" id="54128"/>
    <lineage>
        <taxon>Eukaryota</taxon>
        <taxon>Metazoa</taxon>
        <taxon>Ecdysozoa</taxon>
        <taxon>Arthropoda</taxon>
        <taxon>Hexapoda</taxon>
        <taxon>Insecta</taxon>
        <taxon>Pterygota</taxon>
        <taxon>Neoptera</taxon>
        <taxon>Endopterygota</taxon>
        <taxon>Hymenoptera</taxon>
        <taxon>Apocrita</taxon>
        <taxon>Proctotrupomorpha</taxon>
        <taxon>Chalcidoidea</taxon>
        <taxon>Trichogrammatidae</taxon>
        <taxon>Trichogramma</taxon>
    </lineage>
</organism>
<dbReference type="AlphaFoldDB" id="A0ABD2XPU6"/>
<keyword evidence="2" id="KW-0677">Repeat</keyword>
<reference evidence="6 7" key="1">
    <citation type="journal article" date="2024" name="bioRxiv">
        <title>A reference genome for Trichogramma kaykai: A tiny desert-dwelling parasitoid wasp with competing sex-ratio distorters.</title>
        <authorList>
            <person name="Culotta J."/>
            <person name="Lindsey A.R."/>
        </authorList>
    </citation>
    <scope>NUCLEOTIDE SEQUENCE [LARGE SCALE GENOMIC DNA]</scope>
    <source>
        <strain evidence="6 7">KSX58</strain>
    </source>
</reference>
<proteinExistence type="predicted"/>
<dbReference type="SMART" id="SM00355">
    <property type="entry name" value="ZnF_C2H2"/>
    <property type="match status" value="9"/>
</dbReference>
<sequence>MPSKICYACVHVDAESCVFNGAEFFETHKRNHHPELVCAELAKCPVCLVAFRSDALLREHIGRDHEDLAKKIERVRRSFKCSYCLDDVFGSPEAAQRHARSRHGHELLECRPCGLSFEHVYLHEQHQLDAHAITPTYECCQDDCDFDSADLFDLHEHVRDAHEMQSNHFTGTHATRETQGPEASEACTVCQARFRHSEDKLRHVVEQHETCLLIRCKLCNDYRVLDDLDAAVQHALEAHDRQDDVDALFSIRIFKVPHPKECRRCCQRFGRTEELADHLLWEHDQMLAFGCRVCGDEVHDEPDSLLHHVATAHRWEQLGDPKFRLDGVYNVLVCTSDLRARCLVPACRRKFKNEDDGLYHYLDAHVEVAGNLFMCVWCQAQGRVRMFTTQVTLGHHVERCYNGLGPHASVFRLYVRPNLRCCKLSIVDVPAEDPDSADSGNSSN</sequence>
<evidence type="ECO:0000256" key="4">
    <source>
        <dbReference type="ARBA" id="ARBA00022833"/>
    </source>
</evidence>
<keyword evidence="7" id="KW-1185">Reference proteome</keyword>
<feature type="domain" description="C2H2-type" evidence="5">
    <location>
        <begin position="262"/>
        <end position="283"/>
    </location>
</feature>
<gene>
    <name evidence="6" type="ORF">TKK_001001</name>
</gene>
<protein>
    <recommendedName>
        <fullName evidence="5">C2H2-type domain-containing protein</fullName>
    </recommendedName>
</protein>
<evidence type="ECO:0000259" key="5">
    <source>
        <dbReference type="PROSITE" id="PS00028"/>
    </source>
</evidence>
<dbReference type="PROSITE" id="PS00028">
    <property type="entry name" value="ZINC_FINGER_C2H2_1"/>
    <property type="match status" value="3"/>
</dbReference>
<dbReference type="InterPro" id="IPR013087">
    <property type="entry name" value="Znf_C2H2_type"/>
</dbReference>
<evidence type="ECO:0000313" key="7">
    <source>
        <dbReference type="Proteomes" id="UP001627154"/>
    </source>
</evidence>
<keyword evidence="1" id="KW-0479">Metal-binding</keyword>
<dbReference type="EMBL" id="JBJJXI010000018">
    <property type="protein sequence ID" value="KAL3406879.1"/>
    <property type="molecule type" value="Genomic_DNA"/>
</dbReference>
<keyword evidence="4" id="KW-0862">Zinc</keyword>
<dbReference type="PANTHER" id="PTHR24379:SF121">
    <property type="entry name" value="C2H2-TYPE DOMAIN-CONTAINING PROTEIN"/>
    <property type="match status" value="1"/>
</dbReference>